<name>A1DMZ4_NEOFI</name>
<keyword evidence="3" id="KW-1185">Reference proteome</keyword>
<dbReference type="RefSeq" id="XP_001258062.1">
    <property type="nucleotide sequence ID" value="XM_001258061.1"/>
</dbReference>
<feature type="region of interest" description="Disordered" evidence="1">
    <location>
        <begin position="1"/>
        <end position="27"/>
    </location>
</feature>
<dbReference type="AlphaFoldDB" id="A1DMZ4"/>
<dbReference type="VEuPathDB" id="FungiDB:NFIA_055140"/>
<dbReference type="HOGENOM" id="CLU_1917605_0_0_1"/>
<dbReference type="KEGG" id="nfi:NFIA_055140"/>
<dbReference type="GeneID" id="4584577"/>
<sequence>MTLTKDDNPNTHAPSPRRDMTSSPASRMLPILRRSLDGRARSAIAPTPGYQSIESTERSSLQKDEDAFCRELRVFGGSWYNPEADGEDLLVGGRCHLLHHFEPAFSIVRKIAYPQEEDGGGVWVLGVGWPWA</sequence>
<dbReference type="EMBL" id="DS027698">
    <property type="protein sequence ID" value="EAW16165.1"/>
    <property type="molecule type" value="Genomic_DNA"/>
</dbReference>
<dbReference type="OrthoDB" id="4483670at2759"/>
<dbReference type="Proteomes" id="UP000006702">
    <property type="component" value="Unassembled WGS sequence"/>
</dbReference>
<protein>
    <submittedName>
        <fullName evidence="2">Uncharacterized protein</fullName>
    </submittedName>
</protein>
<evidence type="ECO:0000313" key="3">
    <source>
        <dbReference type="Proteomes" id="UP000006702"/>
    </source>
</evidence>
<evidence type="ECO:0000313" key="2">
    <source>
        <dbReference type="EMBL" id="EAW16165.1"/>
    </source>
</evidence>
<reference evidence="3" key="1">
    <citation type="journal article" date="2008" name="PLoS Genet.">
        <title>Genomic islands in the pathogenic filamentous fungus Aspergillus fumigatus.</title>
        <authorList>
            <person name="Fedorova N.D."/>
            <person name="Khaldi N."/>
            <person name="Joardar V.S."/>
            <person name="Maiti R."/>
            <person name="Amedeo P."/>
            <person name="Anderson M.J."/>
            <person name="Crabtree J."/>
            <person name="Silva J.C."/>
            <person name="Badger J.H."/>
            <person name="Albarraq A."/>
            <person name="Angiuoli S."/>
            <person name="Bussey H."/>
            <person name="Bowyer P."/>
            <person name="Cotty P.J."/>
            <person name="Dyer P.S."/>
            <person name="Egan A."/>
            <person name="Galens K."/>
            <person name="Fraser-Liggett C.M."/>
            <person name="Haas B.J."/>
            <person name="Inman J.M."/>
            <person name="Kent R."/>
            <person name="Lemieux S."/>
            <person name="Malavazi I."/>
            <person name="Orvis J."/>
            <person name="Roemer T."/>
            <person name="Ronning C.M."/>
            <person name="Sundaram J.P."/>
            <person name="Sutton G."/>
            <person name="Turner G."/>
            <person name="Venter J.C."/>
            <person name="White O.R."/>
            <person name="Whitty B.R."/>
            <person name="Youngman P."/>
            <person name="Wolfe K.H."/>
            <person name="Goldman G.H."/>
            <person name="Wortman J.R."/>
            <person name="Jiang B."/>
            <person name="Denning D.W."/>
            <person name="Nierman W.C."/>
        </authorList>
    </citation>
    <scope>NUCLEOTIDE SEQUENCE [LARGE SCALE GENOMIC DNA]</scope>
    <source>
        <strain evidence="3">ATCC 1020 / DSM 3700 / CBS 544.65 / FGSC A1164 / JCM 1740 / NRRL 181 / WB 181</strain>
    </source>
</reference>
<accession>A1DMZ4</accession>
<gene>
    <name evidence="2" type="ORF">NFIA_055140</name>
</gene>
<proteinExistence type="predicted"/>
<evidence type="ECO:0000256" key="1">
    <source>
        <dbReference type="SAM" id="MobiDB-lite"/>
    </source>
</evidence>
<organism evidence="2 3">
    <name type="scientific">Neosartorya fischeri (strain ATCC 1020 / DSM 3700 / CBS 544.65 / FGSC A1164 / JCM 1740 / NRRL 181 / WB 181)</name>
    <name type="common">Aspergillus fischerianus</name>
    <dbReference type="NCBI Taxonomy" id="331117"/>
    <lineage>
        <taxon>Eukaryota</taxon>
        <taxon>Fungi</taxon>
        <taxon>Dikarya</taxon>
        <taxon>Ascomycota</taxon>
        <taxon>Pezizomycotina</taxon>
        <taxon>Eurotiomycetes</taxon>
        <taxon>Eurotiomycetidae</taxon>
        <taxon>Eurotiales</taxon>
        <taxon>Aspergillaceae</taxon>
        <taxon>Aspergillus</taxon>
        <taxon>Aspergillus subgen. Fumigati</taxon>
    </lineage>
</organism>